<dbReference type="RefSeq" id="WP_202994685.1">
    <property type="nucleotide sequence ID" value="NZ_JAENHO010000008.1"/>
</dbReference>
<name>A0ABS1VUB5_9ACTN</name>
<sequence>MSSSPKYTTVVFEHERQAQFEAARLAREAERRRHEEIARRQRFEAGLRAARERAEALTARSADLARVATGLPQQPEAERQRDLTARIAAGIGGITDEAGLTAWNDRALEAERGSERLRGTVAAEMTTREHDAALGLTEARLDGETDRARLDPAGAERVAGLTAEARAQLGGPGFAPAHDRLGIAAAEHLERVADQRALLRRLAGESAEAELRLTAALAEAGEAAVDLPDAEAAHRVLADLKAEHDEVRPRRWEHLLDEARRRTADVTAAVEARLDQLERMAIIVEAAGAALPQAGLRVVAGSLVERDDAMTFRARRTDGTDIELTVRAGDGRGSRLEYRSEGADMVVEQTAEGTVARCDLTEEILERLHTELGHQGVRTDGLHWEGKPEGPRPDQEAIGNTAAGIRKQG</sequence>
<feature type="region of interest" description="Disordered" evidence="2">
    <location>
        <begin position="378"/>
        <end position="409"/>
    </location>
</feature>
<keyword evidence="1" id="KW-0175">Coiled coil</keyword>
<evidence type="ECO:0000256" key="2">
    <source>
        <dbReference type="SAM" id="MobiDB-lite"/>
    </source>
</evidence>
<reference evidence="3 4" key="1">
    <citation type="submission" date="2021-01" db="EMBL/GenBank/DDBJ databases">
        <title>Actinoplanes sp. nov. LDG1-01 isolated from lichen.</title>
        <authorList>
            <person name="Saeng-In P."/>
            <person name="Phongsopitanun W."/>
            <person name="Kanchanasin P."/>
            <person name="Yuki M."/>
            <person name="Kudo T."/>
            <person name="Ohkuma M."/>
            <person name="Tanasupawat S."/>
        </authorList>
    </citation>
    <scope>NUCLEOTIDE SEQUENCE [LARGE SCALE GENOMIC DNA]</scope>
    <source>
        <strain evidence="3 4">LDG1-01</strain>
    </source>
</reference>
<dbReference type="EMBL" id="JAENHO010000008">
    <property type="protein sequence ID" value="MBL7258040.1"/>
    <property type="molecule type" value="Genomic_DNA"/>
</dbReference>
<dbReference type="Proteomes" id="UP000598996">
    <property type="component" value="Unassembled WGS sequence"/>
</dbReference>
<protein>
    <submittedName>
        <fullName evidence="3">Uncharacterized protein</fullName>
    </submittedName>
</protein>
<gene>
    <name evidence="3" type="ORF">JKJ07_27415</name>
</gene>
<organism evidence="3 4">
    <name type="scientific">Paractinoplanes lichenicola</name>
    <dbReference type="NCBI Taxonomy" id="2802976"/>
    <lineage>
        <taxon>Bacteria</taxon>
        <taxon>Bacillati</taxon>
        <taxon>Actinomycetota</taxon>
        <taxon>Actinomycetes</taxon>
        <taxon>Micromonosporales</taxon>
        <taxon>Micromonosporaceae</taxon>
        <taxon>Paractinoplanes</taxon>
    </lineage>
</organism>
<evidence type="ECO:0000313" key="3">
    <source>
        <dbReference type="EMBL" id="MBL7258040.1"/>
    </source>
</evidence>
<evidence type="ECO:0000313" key="4">
    <source>
        <dbReference type="Proteomes" id="UP000598996"/>
    </source>
</evidence>
<comment type="caution">
    <text evidence="3">The sequence shown here is derived from an EMBL/GenBank/DDBJ whole genome shotgun (WGS) entry which is preliminary data.</text>
</comment>
<proteinExistence type="predicted"/>
<evidence type="ECO:0000256" key="1">
    <source>
        <dbReference type="SAM" id="Coils"/>
    </source>
</evidence>
<keyword evidence="4" id="KW-1185">Reference proteome</keyword>
<accession>A0ABS1VUB5</accession>
<feature type="coiled-coil region" evidence="1">
    <location>
        <begin position="40"/>
        <end position="67"/>
    </location>
</feature>
<feature type="compositionally biased region" description="Basic and acidic residues" evidence="2">
    <location>
        <begin position="380"/>
        <end position="395"/>
    </location>
</feature>